<name>A0A2P2MX65_RHIMU</name>
<sequence>MSLIFSSNNPLFRITNKKIVYET</sequence>
<dbReference type="AlphaFoldDB" id="A0A2P2MX65"/>
<proteinExistence type="predicted"/>
<accession>A0A2P2MX65</accession>
<evidence type="ECO:0000313" key="1">
    <source>
        <dbReference type="EMBL" id="MBX34799.1"/>
    </source>
</evidence>
<reference evidence="1" key="1">
    <citation type="submission" date="2018-02" db="EMBL/GenBank/DDBJ databases">
        <title>Rhizophora mucronata_Transcriptome.</title>
        <authorList>
            <person name="Meera S.P."/>
            <person name="Sreeshan A."/>
            <person name="Augustine A."/>
        </authorList>
    </citation>
    <scope>NUCLEOTIDE SEQUENCE</scope>
    <source>
        <tissue evidence="1">Leaf</tissue>
    </source>
</reference>
<organism evidence="1">
    <name type="scientific">Rhizophora mucronata</name>
    <name type="common">Asiatic mangrove</name>
    <dbReference type="NCBI Taxonomy" id="61149"/>
    <lineage>
        <taxon>Eukaryota</taxon>
        <taxon>Viridiplantae</taxon>
        <taxon>Streptophyta</taxon>
        <taxon>Embryophyta</taxon>
        <taxon>Tracheophyta</taxon>
        <taxon>Spermatophyta</taxon>
        <taxon>Magnoliopsida</taxon>
        <taxon>eudicotyledons</taxon>
        <taxon>Gunneridae</taxon>
        <taxon>Pentapetalae</taxon>
        <taxon>rosids</taxon>
        <taxon>fabids</taxon>
        <taxon>Malpighiales</taxon>
        <taxon>Rhizophoraceae</taxon>
        <taxon>Rhizophora</taxon>
    </lineage>
</organism>
<protein>
    <submittedName>
        <fullName evidence="1">Uncharacterized protein</fullName>
    </submittedName>
</protein>
<dbReference type="EMBL" id="GGEC01054315">
    <property type="protein sequence ID" value="MBX34799.1"/>
    <property type="molecule type" value="Transcribed_RNA"/>
</dbReference>